<protein>
    <submittedName>
        <fullName evidence="3">Uncharacterized protein</fullName>
    </submittedName>
</protein>
<evidence type="ECO:0000313" key="4">
    <source>
        <dbReference type="Proteomes" id="UP001190700"/>
    </source>
</evidence>
<keyword evidence="1" id="KW-0175">Coiled coil</keyword>
<feature type="region of interest" description="Disordered" evidence="2">
    <location>
        <begin position="263"/>
        <end position="304"/>
    </location>
</feature>
<keyword evidence="4" id="KW-1185">Reference proteome</keyword>
<sequence length="304" mass="33885">MAGTAKGKSTEDFPPLPGKPDIGQASPSPAAPSTQDVLMQQILIMQKQQGELLEMQRQQAEEHRLLRDELQRQAQINVELEAKVAAKPGTSDPDTVAKTAEQLLERRRKLAYVPATSINPFPPRPATLTSRMPQLYDLHGSKTYDALSKKSNSSMKYECLVLAPTLSYLHDVVNECNETLDANEDCELSNSEWQKRFHAVTNSRGGSDALRAKLQFVEDRVYKAVDGVVADEVLQQWLNDFDKNRGKAMLSLTAKNAANAETRVVNPRDRDQRWKDRKKYEEKDGKKPTEKGGKGRGGKPAADV</sequence>
<feature type="region of interest" description="Disordered" evidence="2">
    <location>
        <begin position="1"/>
        <end position="34"/>
    </location>
</feature>
<comment type="caution">
    <text evidence="3">The sequence shown here is derived from an EMBL/GenBank/DDBJ whole genome shotgun (WGS) entry which is preliminary data.</text>
</comment>
<gene>
    <name evidence="3" type="ORF">CYMTET_40289</name>
</gene>
<feature type="compositionally biased region" description="Basic and acidic residues" evidence="2">
    <location>
        <begin position="266"/>
        <end position="293"/>
    </location>
</feature>
<evidence type="ECO:0000313" key="3">
    <source>
        <dbReference type="EMBL" id="KAK3250328.1"/>
    </source>
</evidence>
<proteinExistence type="predicted"/>
<dbReference type="EMBL" id="LGRX02026777">
    <property type="protein sequence ID" value="KAK3250328.1"/>
    <property type="molecule type" value="Genomic_DNA"/>
</dbReference>
<dbReference type="AlphaFoldDB" id="A0AAE0F3E2"/>
<evidence type="ECO:0000256" key="2">
    <source>
        <dbReference type="SAM" id="MobiDB-lite"/>
    </source>
</evidence>
<name>A0AAE0F3E2_9CHLO</name>
<evidence type="ECO:0000256" key="1">
    <source>
        <dbReference type="SAM" id="Coils"/>
    </source>
</evidence>
<feature type="compositionally biased region" description="Polar residues" evidence="2">
    <location>
        <begin position="25"/>
        <end position="34"/>
    </location>
</feature>
<dbReference type="Proteomes" id="UP001190700">
    <property type="component" value="Unassembled WGS sequence"/>
</dbReference>
<organism evidence="3 4">
    <name type="scientific">Cymbomonas tetramitiformis</name>
    <dbReference type="NCBI Taxonomy" id="36881"/>
    <lineage>
        <taxon>Eukaryota</taxon>
        <taxon>Viridiplantae</taxon>
        <taxon>Chlorophyta</taxon>
        <taxon>Pyramimonadophyceae</taxon>
        <taxon>Pyramimonadales</taxon>
        <taxon>Pyramimonadaceae</taxon>
        <taxon>Cymbomonas</taxon>
    </lineage>
</organism>
<feature type="coiled-coil region" evidence="1">
    <location>
        <begin position="53"/>
        <end position="83"/>
    </location>
</feature>
<reference evidence="3 4" key="1">
    <citation type="journal article" date="2015" name="Genome Biol. Evol.">
        <title>Comparative Genomics of a Bacterivorous Green Alga Reveals Evolutionary Causalities and Consequences of Phago-Mixotrophic Mode of Nutrition.</title>
        <authorList>
            <person name="Burns J.A."/>
            <person name="Paasch A."/>
            <person name="Narechania A."/>
            <person name="Kim E."/>
        </authorList>
    </citation>
    <scope>NUCLEOTIDE SEQUENCE [LARGE SCALE GENOMIC DNA]</scope>
    <source>
        <strain evidence="3 4">PLY_AMNH</strain>
    </source>
</reference>
<accession>A0AAE0F3E2</accession>